<dbReference type="Pfam" id="PF08240">
    <property type="entry name" value="ADH_N"/>
    <property type="match status" value="1"/>
</dbReference>
<evidence type="ECO:0000259" key="1">
    <source>
        <dbReference type="SMART" id="SM00829"/>
    </source>
</evidence>
<name>A0A5J9TBX5_9POAL</name>
<dbReference type="InterPro" id="IPR052733">
    <property type="entry name" value="Chloroplast_QOR"/>
</dbReference>
<dbReference type="Gene3D" id="3.40.50.720">
    <property type="entry name" value="NAD(P)-binding Rossmann-like Domain"/>
    <property type="match status" value="1"/>
</dbReference>
<dbReference type="Gramene" id="TVU08832">
    <property type="protein sequence ID" value="TVU08832"/>
    <property type="gene ID" value="EJB05_42247"/>
</dbReference>
<dbReference type="OrthoDB" id="48317at2759"/>
<dbReference type="SUPFAM" id="SSF51735">
    <property type="entry name" value="NAD(P)-binding Rossmann-fold domains"/>
    <property type="match status" value="1"/>
</dbReference>
<dbReference type="InterPro" id="IPR036291">
    <property type="entry name" value="NAD(P)-bd_dom_sf"/>
</dbReference>
<dbReference type="AlphaFoldDB" id="A0A5J9TBX5"/>
<keyword evidence="3" id="KW-1185">Reference proteome</keyword>
<evidence type="ECO:0000313" key="2">
    <source>
        <dbReference type="EMBL" id="TVU08832.1"/>
    </source>
</evidence>
<evidence type="ECO:0000313" key="3">
    <source>
        <dbReference type="Proteomes" id="UP000324897"/>
    </source>
</evidence>
<dbReference type="InterPro" id="IPR020843">
    <property type="entry name" value="ER"/>
</dbReference>
<dbReference type="EMBL" id="RWGY01000039">
    <property type="protein sequence ID" value="TVU08832.1"/>
    <property type="molecule type" value="Genomic_DNA"/>
</dbReference>
<dbReference type="PANTHER" id="PTHR44013">
    <property type="entry name" value="ZINC-TYPE ALCOHOL DEHYDROGENASE-LIKE PROTEIN C16A3.02C"/>
    <property type="match status" value="1"/>
</dbReference>
<dbReference type="SUPFAM" id="SSF50129">
    <property type="entry name" value="GroES-like"/>
    <property type="match status" value="1"/>
</dbReference>
<protein>
    <recommendedName>
        <fullName evidence="1">Enoyl reductase (ER) domain-containing protein</fullName>
    </recommendedName>
</protein>
<feature type="non-terminal residue" evidence="2">
    <location>
        <position position="1"/>
    </location>
</feature>
<dbReference type="Pfam" id="PF13602">
    <property type="entry name" value="ADH_zinc_N_2"/>
    <property type="match status" value="1"/>
</dbReference>
<accession>A0A5J9TBX5</accession>
<organism evidence="2 3">
    <name type="scientific">Eragrostis curvula</name>
    <name type="common">weeping love grass</name>
    <dbReference type="NCBI Taxonomy" id="38414"/>
    <lineage>
        <taxon>Eukaryota</taxon>
        <taxon>Viridiplantae</taxon>
        <taxon>Streptophyta</taxon>
        <taxon>Embryophyta</taxon>
        <taxon>Tracheophyta</taxon>
        <taxon>Spermatophyta</taxon>
        <taxon>Magnoliopsida</taxon>
        <taxon>Liliopsida</taxon>
        <taxon>Poales</taxon>
        <taxon>Poaceae</taxon>
        <taxon>PACMAD clade</taxon>
        <taxon>Chloridoideae</taxon>
        <taxon>Eragrostideae</taxon>
        <taxon>Eragrostidinae</taxon>
        <taxon>Eragrostis</taxon>
    </lineage>
</organism>
<reference evidence="2 3" key="1">
    <citation type="journal article" date="2019" name="Sci. Rep.">
        <title>A high-quality genome of Eragrostis curvula grass provides insights into Poaceae evolution and supports new strategies to enhance forage quality.</title>
        <authorList>
            <person name="Carballo J."/>
            <person name="Santos B.A.C.M."/>
            <person name="Zappacosta D."/>
            <person name="Garbus I."/>
            <person name="Selva J.P."/>
            <person name="Gallo C.A."/>
            <person name="Diaz A."/>
            <person name="Albertini E."/>
            <person name="Caccamo M."/>
            <person name="Echenique V."/>
        </authorList>
    </citation>
    <scope>NUCLEOTIDE SEQUENCE [LARGE SCALE GENOMIC DNA]</scope>
    <source>
        <strain evidence="3">cv. Victoria</strain>
        <tissue evidence="2">Leaf</tissue>
    </source>
</reference>
<dbReference type="PANTHER" id="PTHR44013:SF2">
    <property type="entry name" value="OS09G0502500 PROTEIN"/>
    <property type="match status" value="1"/>
</dbReference>
<dbReference type="Proteomes" id="UP000324897">
    <property type="component" value="Chromosome 3"/>
</dbReference>
<dbReference type="Gene3D" id="3.90.180.10">
    <property type="entry name" value="Medium-chain alcohol dehydrogenases, catalytic domain"/>
    <property type="match status" value="1"/>
</dbReference>
<proteinExistence type="predicted"/>
<dbReference type="CDD" id="cd08267">
    <property type="entry name" value="MDR1"/>
    <property type="match status" value="1"/>
</dbReference>
<feature type="domain" description="Enoyl reductase (ER)" evidence="1">
    <location>
        <begin position="22"/>
        <end position="355"/>
    </location>
</feature>
<sequence length="361" mass="37828">ASTAMAATSGTMRAVQYDRYGGGAQGLKHVEVPIPSPKKGEVLIRMEATSINQVDWKFQKGVARPVMPRKFPFISVFSDRVRDSSVTCMLLAGTGYDLAGEVVQLGSGVSNFKPGDKIIAFNFPNGGGLAEYAVASASLTVPRPPEVSAAEGACLPIAAVTALRALETVGISFDDPARGDTAARKNVLVTAASSGVGHFAVQLARLAGHSVTATCGARNLGFARGLGADEVLDYKTPEGAKLRSPSGRRYDVVVHCATGVAWSVFRPVLAPGGTVVDLTPGFVAFATSLLQKATFSKKRLVPLIVSPKKEDIALLAGMVEQGRLKTVIDSRYPLSRAQEGWARSMEGHATGKVVVEMGGAE</sequence>
<gene>
    <name evidence="2" type="ORF">EJB05_42247</name>
</gene>
<dbReference type="GO" id="GO:0016491">
    <property type="term" value="F:oxidoreductase activity"/>
    <property type="evidence" value="ECO:0007669"/>
    <property type="project" value="InterPro"/>
</dbReference>
<comment type="caution">
    <text evidence="2">The sequence shown here is derived from an EMBL/GenBank/DDBJ whole genome shotgun (WGS) entry which is preliminary data.</text>
</comment>
<dbReference type="InterPro" id="IPR011032">
    <property type="entry name" value="GroES-like_sf"/>
</dbReference>
<dbReference type="SMART" id="SM00829">
    <property type="entry name" value="PKS_ER"/>
    <property type="match status" value="1"/>
</dbReference>
<dbReference type="InterPro" id="IPR013154">
    <property type="entry name" value="ADH-like_N"/>
</dbReference>